<sequence>MKMASDERKAIQSELRQIDIYRETAVRYLGYANEIGEAFRSMLPLAAVRATYVVSFGYACADALDKSSRVFKMYRNNPEKRSRKVSVAAVDTFIWQSLASVIIPGFTINRFCHFSGFLINRVSRWPTFVRKWIVTAAGLCTIPVIIHPIDSAVEIGMNETLRRFYKYEHC</sequence>
<evidence type="ECO:0000256" key="3">
    <source>
        <dbReference type="ARBA" id="ARBA00029631"/>
    </source>
</evidence>
<accession>A0A0R3PWI0</accession>
<dbReference type="STRING" id="334426.A0A0R3PWI0"/>
<dbReference type="GO" id="GO:0005739">
    <property type="term" value="C:mitochondrion"/>
    <property type="evidence" value="ECO:0007669"/>
    <property type="project" value="TreeGrafter"/>
</dbReference>
<dbReference type="AlphaFoldDB" id="A0A0R3PWI0"/>
<evidence type="ECO:0000313" key="4">
    <source>
        <dbReference type="EMBL" id="VDM62100.1"/>
    </source>
</evidence>
<reference evidence="4 5" key="2">
    <citation type="submission" date="2018-11" db="EMBL/GenBank/DDBJ databases">
        <authorList>
            <consortium name="Pathogen Informatics"/>
        </authorList>
    </citation>
    <scope>NUCLEOTIDE SEQUENCE [LARGE SCALE GENOMIC DNA]</scope>
    <source>
        <strain evidence="4 5">Costa Rica</strain>
    </source>
</reference>
<reference evidence="6" key="1">
    <citation type="submission" date="2017-02" db="UniProtKB">
        <authorList>
            <consortium name="WormBaseParasite"/>
        </authorList>
    </citation>
    <scope>IDENTIFICATION</scope>
</reference>
<dbReference type="OrthoDB" id="424969at2759"/>
<protein>
    <recommendedName>
        <fullName evidence="2">Mitochondrial fission process protein 1</fullName>
    </recommendedName>
    <alternativeName>
        <fullName evidence="3">Mitochondrial 18 kDa protein</fullName>
    </alternativeName>
</protein>
<dbReference type="Pfam" id="PF10558">
    <property type="entry name" value="MTP18"/>
    <property type="match status" value="2"/>
</dbReference>
<dbReference type="WBParaSite" id="ACOC_0001051401-mRNA-1">
    <property type="protein sequence ID" value="ACOC_0001051401-mRNA-1"/>
    <property type="gene ID" value="ACOC_0001051401"/>
</dbReference>
<evidence type="ECO:0000313" key="6">
    <source>
        <dbReference type="WBParaSite" id="ACOC_0001051401-mRNA-1"/>
    </source>
</evidence>
<dbReference type="OMA" id="DVFTWQM"/>
<keyword evidence="5" id="KW-1185">Reference proteome</keyword>
<organism evidence="6">
    <name type="scientific">Angiostrongylus costaricensis</name>
    <name type="common">Nematode worm</name>
    <dbReference type="NCBI Taxonomy" id="334426"/>
    <lineage>
        <taxon>Eukaryota</taxon>
        <taxon>Metazoa</taxon>
        <taxon>Ecdysozoa</taxon>
        <taxon>Nematoda</taxon>
        <taxon>Chromadorea</taxon>
        <taxon>Rhabditida</taxon>
        <taxon>Rhabditina</taxon>
        <taxon>Rhabditomorpha</taxon>
        <taxon>Strongyloidea</taxon>
        <taxon>Metastrongylidae</taxon>
        <taxon>Angiostrongylus</taxon>
    </lineage>
</organism>
<dbReference type="Proteomes" id="UP000267027">
    <property type="component" value="Unassembled WGS sequence"/>
</dbReference>
<dbReference type="EMBL" id="UYYA01004489">
    <property type="protein sequence ID" value="VDM62100.1"/>
    <property type="molecule type" value="Genomic_DNA"/>
</dbReference>
<proteinExistence type="inferred from homology"/>
<name>A0A0R3PWI0_ANGCS</name>
<dbReference type="PANTHER" id="PTHR11001:SF2">
    <property type="entry name" value="MITOCHONDRIAL FISSION PROCESS PROTEIN 1"/>
    <property type="match status" value="1"/>
</dbReference>
<gene>
    <name evidence="4" type="ORF">ACOC_LOCUS10515</name>
</gene>
<dbReference type="InterPro" id="IPR019560">
    <property type="entry name" value="Mitochondrial_18_kDa_protein"/>
</dbReference>
<comment type="similarity">
    <text evidence="1">Belongs to the MTFP1 family.</text>
</comment>
<dbReference type="GO" id="GO:0000266">
    <property type="term" value="P:mitochondrial fission"/>
    <property type="evidence" value="ECO:0007669"/>
    <property type="project" value="TreeGrafter"/>
</dbReference>
<dbReference type="PANTHER" id="PTHR11001">
    <property type="entry name" value="MITOCHONDRIAL FISSION PROCESS PROTEIN 1"/>
    <property type="match status" value="1"/>
</dbReference>
<evidence type="ECO:0000256" key="1">
    <source>
        <dbReference type="ARBA" id="ARBA00009224"/>
    </source>
</evidence>
<evidence type="ECO:0000313" key="5">
    <source>
        <dbReference type="Proteomes" id="UP000267027"/>
    </source>
</evidence>
<evidence type="ECO:0000256" key="2">
    <source>
        <dbReference type="ARBA" id="ARBA00017835"/>
    </source>
</evidence>